<evidence type="ECO:0000313" key="1">
    <source>
        <dbReference type="EMBL" id="MCA9378884.1"/>
    </source>
</evidence>
<reference evidence="1" key="2">
    <citation type="journal article" date="2021" name="Microbiome">
        <title>Successional dynamics and alternative stable states in a saline activated sludge microbial community over 9 years.</title>
        <authorList>
            <person name="Wang Y."/>
            <person name="Ye J."/>
            <person name="Ju F."/>
            <person name="Liu L."/>
            <person name="Boyd J.A."/>
            <person name="Deng Y."/>
            <person name="Parks D.H."/>
            <person name="Jiang X."/>
            <person name="Yin X."/>
            <person name="Woodcroft B.J."/>
            <person name="Tyson G.W."/>
            <person name="Hugenholtz P."/>
            <person name="Polz M.F."/>
            <person name="Zhang T."/>
        </authorList>
    </citation>
    <scope>NUCLEOTIDE SEQUENCE</scope>
    <source>
        <strain evidence="1">HKST-UBA12</strain>
    </source>
</reference>
<comment type="caution">
    <text evidence="1">The sequence shown here is derived from an EMBL/GenBank/DDBJ whole genome shotgun (WGS) entry which is preliminary data.</text>
</comment>
<gene>
    <name evidence="1" type="ORF">KC640_00500</name>
</gene>
<dbReference type="EMBL" id="JAGQLI010000024">
    <property type="protein sequence ID" value="MCA9378884.1"/>
    <property type="molecule type" value="Genomic_DNA"/>
</dbReference>
<reference evidence="1" key="1">
    <citation type="submission" date="2020-04" db="EMBL/GenBank/DDBJ databases">
        <authorList>
            <person name="Zhang T."/>
        </authorList>
    </citation>
    <scope>NUCLEOTIDE SEQUENCE</scope>
    <source>
        <strain evidence="1">HKST-UBA12</strain>
    </source>
</reference>
<organism evidence="1 2">
    <name type="scientific">Candidatus Dojkabacteria bacterium</name>
    <dbReference type="NCBI Taxonomy" id="2099670"/>
    <lineage>
        <taxon>Bacteria</taxon>
        <taxon>Candidatus Dojkabacteria</taxon>
    </lineage>
</organism>
<sequence length="65" mass="7212">MSDDTKEKEITVKVKLPAAELQLIKNLLQAVTAKISTPQDEVIAEFVQLVKQDLGKFISVEEDNA</sequence>
<dbReference type="Proteomes" id="UP000760819">
    <property type="component" value="Unassembled WGS sequence"/>
</dbReference>
<name>A0A955I6N5_9BACT</name>
<accession>A0A955I6N5</accession>
<proteinExistence type="predicted"/>
<protein>
    <submittedName>
        <fullName evidence="1">Uncharacterized protein</fullName>
    </submittedName>
</protein>
<dbReference type="AlphaFoldDB" id="A0A955I6N5"/>
<evidence type="ECO:0000313" key="2">
    <source>
        <dbReference type="Proteomes" id="UP000760819"/>
    </source>
</evidence>